<dbReference type="SUPFAM" id="SSF52768">
    <property type="entry name" value="Arginase/deacetylase"/>
    <property type="match status" value="1"/>
</dbReference>
<accession>A0A1U7CXL1</accession>
<dbReference type="OrthoDB" id="9805406at2"/>
<keyword evidence="2" id="KW-1185">Reference proteome</keyword>
<dbReference type="EMBL" id="CP019082">
    <property type="protein sequence ID" value="APW63684.1"/>
    <property type="molecule type" value="Genomic_DNA"/>
</dbReference>
<dbReference type="STRING" id="1387353.BSF38_05258"/>
<dbReference type="KEGG" id="pbor:BSF38_05258"/>
<reference evidence="2" key="1">
    <citation type="submission" date="2016-12" db="EMBL/GenBank/DDBJ databases">
        <title>Comparative genomics of four Isosphaeraceae planctomycetes: a common pool of plasmids and glycoside hydrolase genes.</title>
        <authorList>
            <person name="Ivanova A."/>
        </authorList>
    </citation>
    <scope>NUCLEOTIDE SEQUENCE [LARGE SCALE GENOMIC DNA]</scope>
    <source>
        <strain evidence="2">PX4</strain>
    </source>
</reference>
<evidence type="ECO:0000313" key="2">
    <source>
        <dbReference type="Proteomes" id="UP000186309"/>
    </source>
</evidence>
<dbReference type="InterPro" id="IPR023696">
    <property type="entry name" value="Ureohydrolase_dom_sf"/>
</dbReference>
<organism evidence="1 2">
    <name type="scientific">Paludisphaera borealis</name>
    <dbReference type="NCBI Taxonomy" id="1387353"/>
    <lineage>
        <taxon>Bacteria</taxon>
        <taxon>Pseudomonadati</taxon>
        <taxon>Planctomycetota</taxon>
        <taxon>Planctomycetia</taxon>
        <taxon>Isosphaerales</taxon>
        <taxon>Isosphaeraceae</taxon>
        <taxon>Paludisphaera</taxon>
    </lineage>
</organism>
<dbReference type="AlphaFoldDB" id="A0A1U7CXL1"/>
<dbReference type="Proteomes" id="UP000186309">
    <property type="component" value="Chromosome"/>
</dbReference>
<evidence type="ECO:0000313" key="1">
    <source>
        <dbReference type="EMBL" id="APW63684.1"/>
    </source>
</evidence>
<sequence>MELRILDLDGGVIAQEKIASRPDAVVHDLRAWGPRIRMACGFRSFARFEAGLTETLGSPLDTRPGLTLYGSGDFHHVSLALLRRLTEPVNLLVIDKHPDWMRGIPVLHCGTWLYHAGRLPNVRTIFHVGGDLDFDNAYRPLAPWPWLRSGKVRVIPAIRRFRGGGWNRIAVDPLRVEPQIPVDPARLAKLIEPHHRELSARPLYVSIDKDALQATEAVVNWDSGFLDLDELERVLSGFLEAAEGKLAGADSMGDWSPVDVQGVLRKFLHVTEHPWLDVSTSTTVETNTRVNLSLVQLLGSRTRKSRLRPEI</sequence>
<protein>
    <recommendedName>
        <fullName evidence="3">Arginase</fullName>
    </recommendedName>
</protein>
<name>A0A1U7CXL1_9BACT</name>
<evidence type="ECO:0008006" key="3">
    <source>
        <dbReference type="Google" id="ProtNLM"/>
    </source>
</evidence>
<dbReference type="Gene3D" id="3.40.800.10">
    <property type="entry name" value="Ureohydrolase domain"/>
    <property type="match status" value="1"/>
</dbReference>
<proteinExistence type="predicted"/>
<dbReference type="RefSeq" id="WP_076350000.1">
    <property type="nucleotide sequence ID" value="NZ_CP019082.1"/>
</dbReference>
<gene>
    <name evidence="1" type="ORF">BSF38_05258</name>
</gene>